<evidence type="ECO:0000313" key="5">
    <source>
        <dbReference type="Proteomes" id="UP001162164"/>
    </source>
</evidence>
<reference evidence="4" key="1">
    <citation type="journal article" date="2023" name="Insect Mol. Biol.">
        <title>Genome sequencing provides insights into the evolution of gene families encoding plant cell wall-degrading enzymes in longhorned beetles.</title>
        <authorList>
            <person name="Shin N.R."/>
            <person name="Okamura Y."/>
            <person name="Kirsch R."/>
            <person name="Pauchet Y."/>
        </authorList>
    </citation>
    <scope>NUCLEOTIDE SEQUENCE</scope>
    <source>
        <strain evidence="4">MMC_N1</strain>
    </source>
</reference>
<dbReference type="Proteomes" id="UP001162164">
    <property type="component" value="Unassembled WGS sequence"/>
</dbReference>
<dbReference type="Pfam" id="PF00089">
    <property type="entry name" value="Trypsin"/>
    <property type="match status" value="1"/>
</dbReference>
<dbReference type="PROSITE" id="PS50240">
    <property type="entry name" value="TRYPSIN_DOM"/>
    <property type="match status" value="1"/>
</dbReference>
<dbReference type="Gene3D" id="2.40.10.10">
    <property type="entry name" value="Trypsin-like serine proteases"/>
    <property type="match status" value="3"/>
</dbReference>
<dbReference type="PANTHER" id="PTHR24256">
    <property type="entry name" value="TRYPTASE-RELATED"/>
    <property type="match status" value="1"/>
</dbReference>
<evidence type="ECO:0000313" key="4">
    <source>
        <dbReference type="EMBL" id="KAJ8984900.1"/>
    </source>
</evidence>
<dbReference type="EMBL" id="JAPWTJ010000024">
    <property type="protein sequence ID" value="KAJ8984900.1"/>
    <property type="molecule type" value="Genomic_DNA"/>
</dbReference>
<protein>
    <recommendedName>
        <fullName evidence="3">Peptidase S1 domain-containing protein</fullName>
    </recommendedName>
</protein>
<dbReference type="SMART" id="SM00020">
    <property type="entry name" value="Tryp_SPc"/>
    <property type="match status" value="1"/>
</dbReference>
<comment type="similarity">
    <text evidence="2">Belongs to the peptidase S1 family. CLIP subfamily.</text>
</comment>
<dbReference type="InterPro" id="IPR009003">
    <property type="entry name" value="Peptidase_S1_PA"/>
</dbReference>
<dbReference type="InterPro" id="IPR001254">
    <property type="entry name" value="Trypsin_dom"/>
</dbReference>
<keyword evidence="1" id="KW-1015">Disulfide bond</keyword>
<evidence type="ECO:0000256" key="1">
    <source>
        <dbReference type="ARBA" id="ARBA00023157"/>
    </source>
</evidence>
<dbReference type="InterPro" id="IPR043504">
    <property type="entry name" value="Peptidase_S1_PA_chymotrypsin"/>
</dbReference>
<comment type="caution">
    <text evidence="4">The sequence shown here is derived from an EMBL/GenBank/DDBJ whole genome shotgun (WGS) entry which is preliminary data.</text>
</comment>
<gene>
    <name evidence="4" type="ORF">NQ317_002740</name>
</gene>
<accession>A0ABQ9K3K3</accession>
<name>A0ABQ9K3K3_9CUCU</name>
<evidence type="ECO:0000259" key="3">
    <source>
        <dbReference type="PROSITE" id="PS50240"/>
    </source>
</evidence>
<feature type="domain" description="Peptidase S1" evidence="3">
    <location>
        <begin position="46"/>
        <end position="240"/>
    </location>
</feature>
<dbReference type="SUPFAM" id="SSF50494">
    <property type="entry name" value="Trypsin-like serine proteases"/>
    <property type="match status" value="1"/>
</dbReference>
<organism evidence="4 5">
    <name type="scientific">Molorchus minor</name>
    <dbReference type="NCBI Taxonomy" id="1323400"/>
    <lineage>
        <taxon>Eukaryota</taxon>
        <taxon>Metazoa</taxon>
        <taxon>Ecdysozoa</taxon>
        <taxon>Arthropoda</taxon>
        <taxon>Hexapoda</taxon>
        <taxon>Insecta</taxon>
        <taxon>Pterygota</taxon>
        <taxon>Neoptera</taxon>
        <taxon>Endopterygota</taxon>
        <taxon>Coleoptera</taxon>
        <taxon>Polyphaga</taxon>
        <taxon>Cucujiformia</taxon>
        <taxon>Chrysomeloidea</taxon>
        <taxon>Cerambycidae</taxon>
        <taxon>Lamiinae</taxon>
        <taxon>Monochamini</taxon>
        <taxon>Molorchus</taxon>
    </lineage>
</organism>
<sequence length="248" mass="27387">MSVGNTYTFNFKVSPNDGKTERGLLTSYLVPANAVECGIPNREARLLGGEYTKVHEFPWAALIQIRDTRSVLATLINDKFLITAASNLLSLTPLDIKVTVGQFDRCFPDVSSMNMSIRNTWAKWLRRLLGPRTKQKEGPTSASCRPRKLGLPVLSRTECLGAAFESKYASNDKGCIGIVGLSSPVCKIDAGGPVMFRSHQGVYELIGVLTDINLCNINEPSVALYTSINNHLFWITQNTRDACYCFKT</sequence>
<proteinExistence type="inferred from homology"/>
<evidence type="ECO:0000256" key="2">
    <source>
        <dbReference type="ARBA" id="ARBA00024195"/>
    </source>
</evidence>
<dbReference type="InterPro" id="IPR051487">
    <property type="entry name" value="Ser/Thr_Proteases_Immune/Dev"/>
</dbReference>
<keyword evidence="5" id="KW-1185">Reference proteome</keyword>